<accession>A0ACB7Y3Y5</accession>
<sequence>MGRLWARLCCGGGSKPNSPGITSSSASSQPTSLSSPMGQLWARLCCGGGSKPNSPGITSSSASSHLPPPSPPPPQYNPTPKTTQEPAPSTPEPPRPAPKNPSSSHIGKPNSPEITSSSASSHLRDLPPSPPPQYSPMPKTTQEPAQSTPDPPRPAVLQISSPIGQILSKPYVDINQNYDLDKELRRGEFGITYLCTEKSTGLKYACKSISRTDLVNEKDIGDVRREIAILERLRGQPNIVEFKGAYEDRSNLHLVMEFCSGGELFDRIVAKAAKRSYSEEEAARIGRQVVNVVHVCHSSGVMHRDLRPENFLLVSAEEDAPLKATEFRLSVFIDEGGELFDRIVAKGSYSEKEAARIGRQVVNQ</sequence>
<organism evidence="1 2">
    <name type="scientific">Vaccinium darrowii</name>
    <dbReference type="NCBI Taxonomy" id="229202"/>
    <lineage>
        <taxon>Eukaryota</taxon>
        <taxon>Viridiplantae</taxon>
        <taxon>Streptophyta</taxon>
        <taxon>Embryophyta</taxon>
        <taxon>Tracheophyta</taxon>
        <taxon>Spermatophyta</taxon>
        <taxon>Magnoliopsida</taxon>
        <taxon>eudicotyledons</taxon>
        <taxon>Gunneridae</taxon>
        <taxon>Pentapetalae</taxon>
        <taxon>asterids</taxon>
        <taxon>Ericales</taxon>
        <taxon>Ericaceae</taxon>
        <taxon>Vaccinioideae</taxon>
        <taxon>Vaccinieae</taxon>
        <taxon>Vaccinium</taxon>
    </lineage>
</organism>
<proteinExistence type="predicted"/>
<dbReference type="Proteomes" id="UP000828048">
    <property type="component" value="Chromosome 7"/>
</dbReference>
<gene>
    <name evidence="1" type="ORF">Vadar_000821</name>
</gene>
<keyword evidence="2" id="KW-1185">Reference proteome</keyword>
<reference evidence="1 2" key="1">
    <citation type="journal article" date="2021" name="Hortic Res">
        <title>High-quality reference genome and annotation aids understanding of berry development for evergreen blueberry (Vaccinium darrowii).</title>
        <authorList>
            <person name="Yu J."/>
            <person name="Hulse-Kemp A.M."/>
            <person name="Babiker E."/>
            <person name="Staton M."/>
        </authorList>
    </citation>
    <scope>NUCLEOTIDE SEQUENCE [LARGE SCALE GENOMIC DNA]</scope>
    <source>
        <strain evidence="2">cv. NJ 8807/NJ 8810</strain>
        <tissue evidence="1">Young leaf</tissue>
    </source>
</reference>
<dbReference type="EMBL" id="CM037157">
    <property type="protein sequence ID" value="KAH7848290.1"/>
    <property type="molecule type" value="Genomic_DNA"/>
</dbReference>
<evidence type="ECO:0000313" key="1">
    <source>
        <dbReference type="EMBL" id="KAH7848290.1"/>
    </source>
</evidence>
<protein>
    <submittedName>
        <fullName evidence="1">Uncharacterized protein</fullName>
    </submittedName>
</protein>
<comment type="caution">
    <text evidence="1">The sequence shown here is derived from an EMBL/GenBank/DDBJ whole genome shotgun (WGS) entry which is preliminary data.</text>
</comment>
<name>A0ACB7Y3Y5_9ERIC</name>
<evidence type="ECO:0000313" key="2">
    <source>
        <dbReference type="Proteomes" id="UP000828048"/>
    </source>
</evidence>